<feature type="coiled-coil region" evidence="1">
    <location>
        <begin position="143"/>
        <end position="211"/>
    </location>
</feature>
<keyword evidence="3" id="KW-1185">Reference proteome</keyword>
<feature type="coiled-coil region" evidence="1">
    <location>
        <begin position="56"/>
        <end position="112"/>
    </location>
</feature>
<reference evidence="2" key="1">
    <citation type="submission" date="2023-07" db="EMBL/GenBank/DDBJ databases">
        <authorList>
            <consortium name="AG Swart"/>
            <person name="Singh M."/>
            <person name="Singh A."/>
            <person name="Seah K."/>
            <person name="Emmerich C."/>
        </authorList>
    </citation>
    <scope>NUCLEOTIDE SEQUENCE</scope>
    <source>
        <strain evidence="2">DP1</strain>
    </source>
</reference>
<gene>
    <name evidence="2" type="ORF">ECRASSUSDP1_LOCUS25344</name>
</gene>
<evidence type="ECO:0000313" key="3">
    <source>
        <dbReference type="Proteomes" id="UP001295684"/>
    </source>
</evidence>
<dbReference type="AlphaFoldDB" id="A0AAD1Y370"/>
<dbReference type="Proteomes" id="UP001295684">
    <property type="component" value="Unassembled WGS sequence"/>
</dbReference>
<dbReference type="EMBL" id="CAMPGE010026138">
    <property type="protein sequence ID" value="CAI2383832.1"/>
    <property type="molecule type" value="Genomic_DNA"/>
</dbReference>
<protein>
    <submittedName>
        <fullName evidence="2">Uncharacterized protein</fullName>
    </submittedName>
</protein>
<sequence>MEKNQLTTLQLYNPEHVLEKKMATKKDIQEKQDANRQMATDQAAVRAMEELVNIVDVQERKELEAHNKRVEDYKKEQEMQRKKKEADILEVRETLHRQVKEKKQNAEDIKKINKAHDQIILNCPKEVVSIYPPIREASEEEKKAKFKHQMDELKEGLEKQMKDNTYHNKDLVLKEKKFMYNENQKKVLEMKKNEQQEKEKKSKVLNDYKKSWHREALTRQIQAEIQEEIKTALVNGEDMDKFEFDQEKFKKLDECKLTEEEETEVNPDDAISLAYDLSEYGDNMINRLVEEGSKNQRTIPAAQLKEKLEAIIEENNEGEGEGDAEDKNSEYKPITKAQLAAYEKLLEKLGKDVTKNGQESSQEDDTSTVLHTVATTALSNGQTYYSMRKIKDYLRKKAKEAKKIEIDHEDKEAYEMMKKLEKKPKQKITNLFNPMSVLKDKLDEETSENKEAKEKFMKRVEELTRKENDPYKRIKEAAKAKRKNPEKVHMQAVEKYLKDLESRAIEDKNLAVQQRPLNEELIQKQLSTKGLSAKFQDVQCDLCIMGISHSLFECMNHQQMIKAMSTKNAAFEVKSIIQGQIREKRQRELQEKLNKRQPGIEGNEGYPRCKELNKSDRKQLKVMKGDELRQGLNIQAEHKILALRTQRDNDKNEESKAIRENLQKILNNKKQEDMKSKTQRMILQKEWDRNEKVGDLKKAILNRKITPYNIESHLKGMVGNMSAKEYKTLVGGNKVDTVKKFFVESNKPIEALPEKSDLKLSYNIAKKDDHEIIAYETSRLHRRSMTDLKFNKFNEVLNVGKSMLPDIHSNRGGRQSMSKIHKIDYTRLNPINKKRLDRKPTDDIKLV</sequence>
<keyword evidence="1" id="KW-0175">Coiled coil</keyword>
<proteinExistence type="predicted"/>
<accession>A0AAD1Y370</accession>
<organism evidence="2 3">
    <name type="scientific">Euplotes crassus</name>
    <dbReference type="NCBI Taxonomy" id="5936"/>
    <lineage>
        <taxon>Eukaryota</taxon>
        <taxon>Sar</taxon>
        <taxon>Alveolata</taxon>
        <taxon>Ciliophora</taxon>
        <taxon>Intramacronucleata</taxon>
        <taxon>Spirotrichea</taxon>
        <taxon>Hypotrichia</taxon>
        <taxon>Euplotida</taxon>
        <taxon>Euplotidae</taxon>
        <taxon>Moneuplotes</taxon>
    </lineage>
</organism>
<name>A0AAD1Y370_EUPCR</name>
<comment type="caution">
    <text evidence="2">The sequence shown here is derived from an EMBL/GenBank/DDBJ whole genome shotgun (WGS) entry which is preliminary data.</text>
</comment>
<evidence type="ECO:0000256" key="1">
    <source>
        <dbReference type="SAM" id="Coils"/>
    </source>
</evidence>
<evidence type="ECO:0000313" key="2">
    <source>
        <dbReference type="EMBL" id="CAI2383832.1"/>
    </source>
</evidence>